<evidence type="ECO:0000313" key="2">
    <source>
        <dbReference type="EMBL" id="HIZ02933.1"/>
    </source>
</evidence>
<organism evidence="2 3">
    <name type="scientific">Candidatus Borkfalkia avistercoris</name>
    <dbReference type="NCBI Taxonomy" id="2838504"/>
    <lineage>
        <taxon>Bacteria</taxon>
        <taxon>Bacillati</taxon>
        <taxon>Bacillota</taxon>
        <taxon>Clostridia</taxon>
        <taxon>Christensenellales</taxon>
        <taxon>Christensenellaceae</taxon>
        <taxon>Candidatus Borkfalkia</taxon>
    </lineage>
</organism>
<dbReference type="InterPro" id="IPR051534">
    <property type="entry name" value="CBASS_pafABC_assoc_protein"/>
</dbReference>
<reference evidence="2" key="1">
    <citation type="journal article" date="2021" name="PeerJ">
        <title>Extensive microbial diversity within the chicken gut microbiome revealed by metagenomics and culture.</title>
        <authorList>
            <person name="Gilroy R."/>
            <person name="Ravi A."/>
            <person name="Getino M."/>
            <person name="Pursley I."/>
            <person name="Horton D.L."/>
            <person name="Alikhan N.F."/>
            <person name="Baker D."/>
            <person name="Gharbi K."/>
            <person name="Hall N."/>
            <person name="Watson M."/>
            <person name="Adriaenssens E.M."/>
            <person name="Foster-Nyarko E."/>
            <person name="Jarju S."/>
            <person name="Secka A."/>
            <person name="Antonio M."/>
            <person name="Oren A."/>
            <person name="Chaudhuri R.R."/>
            <person name="La Ragione R."/>
            <person name="Hildebrand F."/>
            <person name="Pallen M.J."/>
        </authorList>
    </citation>
    <scope>NUCLEOTIDE SEQUENCE</scope>
    <source>
        <strain evidence="2">CHK187-5294</strain>
    </source>
</reference>
<feature type="domain" description="WYL" evidence="1">
    <location>
        <begin position="22"/>
        <end position="95"/>
    </location>
</feature>
<dbReference type="AlphaFoldDB" id="A0A9D2CY54"/>
<dbReference type="PROSITE" id="PS52050">
    <property type="entry name" value="WYL"/>
    <property type="match status" value="1"/>
</dbReference>
<dbReference type="InterPro" id="IPR026881">
    <property type="entry name" value="WYL_dom"/>
</dbReference>
<dbReference type="PANTHER" id="PTHR34580">
    <property type="match status" value="1"/>
</dbReference>
<reference evidence="2" key="2">
    <citation type="submission" date="2021-04" db="EMBL/GenBank/DDBJ databases">
        <authorList>
            <person name="Gilroy R."/>
        </authorList>
    </citation>
    <scope>NUCLEOTIDE SEQUENCE</scope>
    <source>
        <strain evidence="2">CHK187-5294</strain>
    </source>
</reference>
<dbReference type="Proteomes" id="UP000824132">
    <property type="component" value="Unassembled WGS sequence"/>
</dbReference>
<dbReference type="EMBL" id="DXCL01000009">
    <property type="protein sequence ID" value="HIZ02933.1"/>
    <property type="molecule type" value="Genomic_DNA"/>
</dbReference>
<evidence type="ECO:0000313" key="3">
    <source>
        <dbReference type="Proteomes" id="UP000824132"/>
    </source>
</evidence>
<evidence type="ECO:0000259" key="1">
    <source>
        <dbReference type="Pfam" id="PF13280"/>
    </source>
</evidence>
<comment type="caution">
    <text evidence="2">The sequence shown here is derived from an EMBL/GenBank/DDBJ whole genome shotgun (WGS) entry which is preliminary data.</text>
</comment>
<proteinExistence type="predicted"/>
<sequence>MRDYSVSGTPKRSNHHIIYSIDSIEQAIAEDKKVSFKYFSLDYQAKRVYRNNGNRYVVNPIMTVWNKDNYYLLSYNDKSTEIRTYRIDRMTDVEVESGQRERGIEIDPERYRTQAFSMYGGKLEQVRLRFTKALINEMLDKFGEETKIDKLDEDTYGASVPIQVSKTFFAWVVGTQGEMKILSPQAVCEQFDEFVTKIKEKY</sequence>
<protein>
    <submittedName>
        <fullName evidence="2">WYL domain-containing protein</fullName>
    </submittedName>
</protein>
<dbReference type="PANTHER" id="PTHR34580:SF1">
    <property type="entry name" value="PROTEIN PAFC"/>
    <property type="match status" value="1"/>
</dbReference>
<gene>
    <name evidence="2" type="ORF">H9727_01455</name>
</gene>
<name>A0A9D2CY54_9FIRM</name>
<dbReference type="Pfam" id="PF13280">
    <property type="entry name" value="WYL"/>
    <property type="match status" value="1"/>
</dbReference>
<accession>A0A9D2CY54</accession>